<feature type="region of interest" description="Disordered" evidence="1">
    <location>
        <begin position="1"/>
        <end position="91"/>
    </location>
</feature>
<protein>
    <submittedName>
        <fullName evidence="2">Type I-E CRISPR-associated protein Cse2/CasB</fullName>
    </submittedName>
</protein>
<dbReference type="OrthoDB" id="4808431at2"/>
<dbReference type="Proteomes" id="UP000467240">
    <property type="component" value="Unassembled WGS sequence"/>
</dbReference>
<evidence type="ECO:0000313" key="3">
    <source>
        <dbReference type="Proteomes" id="UP000467240"/>
    </source>
</evidence>
<name>A0A7J5C1S8_9MICO</name>
<dbReference type="EMBL" id="WBJZ01000001">
    <property type="protein sequence ID" value="KAB1662574.1"/>
    <property type="molecule type" value="Genomic_DNA"/>
</dbReference>
<feature type="compositionally biased region" description="Polar residues" evidence="1">
    <location>
        <begin position="322"/>
        <end position="338"/>
    </location>
</feature>
<evidence type="ECO:0000313" key="2">
    <source>
        <dbReference type="EMBL" id="KAB1662574.1"/>
    </source>
</evidence>
<feature type="compositionally biased region" description="Basic and acidic residues" evidence="1">
    <location>
        <begin position="23"/>
        <end position="40"/>
    </location>
</feature>
<organism evidence="2 3">
    <name type="scientific">Pseudoclavibacter chungangensis</name>
    <dbReference type="NCBI Taxonomy" id="587635"/>
    <lineage>
        <taxon>Bacteria</taxon>
        <taxon>Bacillati</taxon>
        <taxon>Actinomycetota</taxon>
        <taxon>Actinomycetes</taxon>
        <taxon>Micrococcales</taxon>
        <taxon>Microbacteriaceae</taxon>
        <taxon>Pseudoclavibacter</taxon>
    </lineage>
</organism>
<dbReference type="Pfam" id="PF09485">
    <property type="entry name" value="CRISPR_Cse2"/>
    <property type="match status" value="1"/>
</dbReference>
<evidence type="ECO:0000256" key="1">
    <source>
        <dbReference type="SAM" id="MobiDB-lite"/>
    </source>
</evidence>
<proteinExistence type="predicted"/>
<sequence length="338" mass="36233">MARDGARDPPPARTGPRGAVTARGDHRPRDLLRTNEHADRGTSFPVRPRRGVPAQRRGERSPCPPRGTSTNDSCRCGESAPLREPDHPRRHGGVVMTIASDNAAATPERPAVGRYAERGAVAHAVTSAIAHITRGGETARSRAALARLRQSIGRPIGSVPETWEFVIELPADLTKYPTSDPAAGQSGASAAELAVNSALGLWALHQQSTSTPAHEHDARFGAAVRRLERTLGAETDTTSPVQRRFTALVRSRTVAGVLVHARGLVSQMRDVRNGGVSFDYGLFAEDLLRLQNPRTANRVRLDWGRAFQNSVADSVADESASPNTPTSDASVDATTEEH</sequence>
<feature type="region of interest" description="Disordered" evidence="1">
    <location>
        <begin position="313"/>
        <end position="338"/>
    </location>
</feature>
<dbReference type="NCBIfam" id="TIGR02548">
    <property type="entry name" value="casB_cse2"/>
    <property type="match status" value="1"/>
</dbReference>
<keyword evidence="3" id="KW-1185">Reference proteome</keyword>
<dbReference type="AlphaFoldDB" id="A0A7J5C1S8"/>
<gene>
    <name evidence="2" type="primary">casB</name>
    <name evidence="2" type="ORF">F8O01_01110</name>
</gene>
<dbReference type="InterPro" id="IPR013382">
    <property type="entry name" value="CRISPR-assoc_prot_Cse2"/>
</dbReference>
<dbReference type="Gene3D" id="1.10.520.40">
    <property type="entry name" value="CRISPR-associated protein Cse2"/>
    <property type="match status" value="1"/>
</dbReference>
<dbReference type="InterPro" id="IPR038287">
    <property type="entry name" value="Cse2_sf"/>
</dbReference>
<comment type="caution">
    <text evidence="2">The sequence shown here is derived from an EMBL/GenBank/DDBJ whole genome shotgun (WGS) entry which is preliminary data.</text>
</comment>
<dbReference type="CDD" id="cd09731">
    <property type="entry name" value="Cse2_I-E"/>
    <property type="match status" value="1"/>
</dbReference>
<accession>A0A7J5C1S8</accession>
<reference evidence="2 3" key="1">
    <citation type="submission" date="2019-09" db="EMBL/GenBank/DDBJ databases">
        <title>Phylogeny of genus Pseudoclavibacter and closely related genus.</title>
        <authorList>
            <person name="Li Y."/>
        </authorList>
    </citation>
    <scope>NUCLEOTIDE SEQUENCE [LARGE SCALE GENOMIC DNA]</scope>
    <source>
        <strain evidence="2 3">DSM 23821</strain>
    </source>
</reference>